<protein>
    <submittedName>
        <fullName evidence="1">Probable selenium-dependent hydroxylase accessory protein YqeC</fullName>
    </submittedName>
</protein>
<gene>
    <name evidence="1" type="ORF">SAMN05660652_00657</name>
</gene>
<sequence>MRGSIHNSMRFSDLLRPLLPSSPPGKVIALVGGGGKTTAMFALAEEFSADGHDVLMTTTTHIADPRDEPDRSFDHLWLDPAAVADPAQIPKTAAGRGRRCVLAGSDAADAGKLKGIDPEQLTTLRHVWPFILVEADGAKRKPIKAPAAYEPVLPPTADLVLGLIGLDALGRACGTDTVHRPEHFSQITGCPPGTPIGLDHLARLATAPDGLFKQVPPATPRVLVLNKADRSPLPLPEVLDALEDSVSRCAELIVITTLAERDPEQRVHAQRPLVCCHFPGDLAS</sequence>
<accession>A0A1G7WWP5</accession>
<dbReference type="RefSeq" id="WP_091933292.1">
    <property type="nucleotide sequence ID" value="NZ_FNCY01000001.1"/>
</dbReference>
<evidence type="ECO:0000313" key="2">
    <source>
        <dbReference type="Proteomes" id="UP000198607"/>
    </source>
</evidence>
<dbReference type="AlphaFoldDB" id="A0A1G7WWP5"/>
<keyword evidence="2" id="KW-1185">Reference proteome</keyword>
<dbReference type="EMBL" id="FNCY01000001">
    <property type="protein sequence ID" value="SDG76345.1"/>
    <property type="molecule type" value="Genomic_DNA"/>
</dbReference>
<dbReference type="NCBIfam" id="TIGR03172">
    <property type="entry name" value="selenium cofactor biosynthesis protein YqeC"/>
    <property type="match status" value="1"/>
</dbReference>
<organism evidence="1 2">
    <name type="scientific">Propionivibrio dicarboxylicus</name>
    <dbReference type="NCBI Taxonomy" id="83767"/>
    <lineage>
        <taxon>Bacteria</taxon>
        <taxon>Pseudomonadati</taxon>
        <taxon>Pseudomonadota</taxon>
        <taxon>Betaproteobacteria</taxon>
        <taxon>Rhodocyclales</taxon>
        <taxon>Rhodocyclaceae</taxon>
        <taxon>Propionivibrio</taxon>
    </lineage>
</organism>
<dbReference type="Proteomes" id="UP000198607">
    <property type="component" value="Unassembled WGS sequence"/>
</dbReference>
<dbReference type="OrthoDB" id="368187at2"/>
<evidence type="ECO:0000313" key="1">
    <source>
        <dbReference type="EMBL" id="SDG76345.1"/>
    </source>
</evidence>
<dbReference type="STRING" id="83767.SAMN05660652_00657"/>
<name>A0A1G7WWP5_9RHOO</name>
<dbReference type="InterPro" id="IPR017587">
    <property type="entry name" value="YqeC"/>
</dbReference>
<proteinExistence type="predicted"/>
<dbReference type="Pfam" id="PF19842">
    <property type="entry name" value="YqeC"/>
    <property type="match status" value="1"/>
</dbReference>
<reference evidence="1 2" key="1">
    <citation type="submission" date="2016-10" db="EMBL/GenBank/DDBJ databases">
        <authorList>
            <person name="de Groot N.N."/>
        </authorList>
    </citation>
    <scope>NUCLEOTIDE SEQUENCE [LARGE SCALE GENOMIC DNA]</scope>
    <source>
        <strain evidence="1 2">DSM 5885</strain>
    </source>
</reference>